<gene>
    <name evidence="1" type="ORF">GALL_525340</name>
</gene>
<sequence length="144" mass="16453">MAQGAGGNQPVQTVNATFQPRRPMACFQYNILEQRACYEIAPDDRFDVRMTSQQRPGAVEHSYRGAFSEGHGRKEVFELGQLYGSNNETQEVAIRRAYLTSQFYRPSARDSAFYRIAQNRCPLRVRFERFEIIPAGVSKGRGRP</sequence>
<accession>A0A1J5PDK2</accession>
<protein>
    <submittedName>
        <fullName evidence="1">Uncharacterized protein</fullName>
    </submittedName>
</protein>
<organism evidence="1">
    <name type="scientific">mine drainage metagenome</name>
    <dbReference type="NCBI Taxonomy" id="410659"/>
    <lineage>
        <taxon>unclassified sequences</taxon>
        <taxon>metagenomes</taxon>
        <taxon>ecological metagenomes</taxon>
    </lineage>
</organism>
<reference evidence="1" key="1">
    <citation type="submission" date="2016-10" db="EMBL/GenBank/DDBJ databases">
        <title>Sequence of Gallionella enrichment culture.</title>
        <authorList>
            <person name="Poehlein A."/>
            <person name="Muehling M."/>
            <person name="Daniel R."/>
        </authorList>
    </citation>
    <scope>NUCLEOTIDE SEQUENCE</scope>
</reference>
<proteinExistence type="predicted"/>
<name>A0A1J5PDK2_9ZZZZ</name>
<dbReference type="EMBL" id="MLJW01006975">
    <property type="protein sequence ID" value="OIQ65903.1"/>
    <property type="molecule type" value="Genomic_DNA"/>
</dbReference>
<dbReference type="AlphaFoldDB" id="A0A1J5PDK2"/>
<evidence type="ECO:0000313" key="1">
    <source>
        <dbReference type="EMBL" id="OIQ65903.1"/>
    </source>
</evidence>
<comment type="caution">
    <text evidence="1">The sequence shown here is derived from an EMBL/GenBank/DDBJ whole genome shotgun (WGS) entry which is preliminary data.</text>
</comment>